<dbReference type="PANTHER" id="PTHR32125">
    <property type="entry name" value="2-C-METHYL-D-ERYTHRITOL 4-PHOSPHATE CYTIDYLYLTRANSFERASE, CHLOROPLASTIC"/>
    <property type="match status" value="1"/>
</dbReference>
<dbReference type="PANTHER" id="PTHR32125:SF4">
    <property type="entry name" value="2-C-METHYL-D-ERYTHRITOL 4-PHOSPHATE CYTIDYLYLTRANSFERASE, CHLOROPLASTIC"/>
    <property type="match status" value="1"/>
</dbReference>
<keyword evidence="2 3" id="KW-0548">Nucleotidyltransferase</keyword>
<dbReference type="GO" id="GO:0050518">
    <property type="term" value="F:2-C-methyl-D-erythritol 4-phosphate cytidylyltransferase activity"/>
    <property type="evidence" value="ECO:0007669"/>
    <property type="project" value="UniProtKB-EC"/>
</dbReference>
<organism evidence="3 4">
    <name type="scientific">Saccharomonospora amisosensis</name>
    <dbReference type="NCBI Taxonomy" id="1128677"/>
    <lineage>
        <taxon>Bacteria</taxon>
        <taxon>Bacillati</taxon>
        <taxon>Actinomycetota</taxon>
        <taxon>Actinomycetes</taxon>
        <taxon>Pseudonocardiales</taxon>
        <taxon>Pseudonocardiaceae</taxon>
        <taxon>Saccharomonospora</taxon>
    </lineage>
</organism>
<dbReference type="EMBL" id="JAAOYM010000001">
    <property type="protein sequence ID" value="NIJ10145.1"/>
    <property type="molecule type" value="Genomic_DNA"/>
</dbReference>
<protein>
    <submittedName>
        <fullName evidence="3">2-C-methyl-D-erythritol 4-phosphate cytidylyltransferase</fullName>
        <ecNumber evidence="3">2.7.7.60</ecNumber>
    </submittedName>
</protein>
<sequence>MLQSGCVDRVFVAGPQQHVAAYTAAVAPLADTRVTVLPGEQDRATSLRVALRAARPAPDDVVLVHEAARAFTRPETVRAVVDALRDGAPAAIPVEPVTDTIKVVDASGWIVGTRDRDHLRGMQAPQGFLGSVLSDVLGDLPGEVSDGADPARPLPDLGVEVHTVVGHPHGMRVATTFDLTVIEALLAEEEAH</sequence>
<name>A0A7X5ULE9_9PSEU</name>
<evidence type="ECO:0000313" key="3">
    <source>
        <dbReference type="EMBL" id="NIJ10145.1"/>
    </source>
</evidence>
<dbReference type="EC" id="2.7.7.60" evidence="3"/>
<evidence type="ECO:0000256" key="2">
    <source>
        <dbReference type="ARBA" id="ARBA00022695"/>
    </source>
</evidence>
<accession>A0A7X5ULE9</accession>
<keyword evidence="1 3" id="KW-0808">Transferase</keyword>
<dbReference type="InterPro" id="IPR050088">
    <property type="entry name" value="IspD/TarI_cytidylyltransf_bact"/>
</dbReference>
<evidence type="ECO:0000256" key="1">
    <source>
        <dbReference type="ARBA" id="ARBA00022679"/>
    </source>
</evidence>
<reference evidence="3 4" key="1">
    <citation type="submission" date="2020-03" db="EMBL/GenBank/DDBJ databases">
        <title>Sequencing the genomes of 1000 actinobacteria strains.</title>
        <authorList>
            <person name="Klenk H.-P."/>
        </authorList>
    </citation>
    <scope>NUCLEOTIDE SEQUENCE [LARGE SCALE GENOMIC DNA]</scope>
    <source>
        <strain evidence="3 4">DSM 45685</strain>
    </source>
</reference>
<comment type="caution">
    <text evidence="3">The sequence shown here is derived from an EMBL/GenBank/DDBJ whole genome shotgun (WGS) entry which is preliminary data.</text>
</comment>
<dbReference type="InterPro" id="IPR034683">
    <property type="entry name" value="IspD/TarI"/>
</dbReference>
<dbReference type="Gene3D" id="3.90.550.10">
    <property type="entry name" value="Spore Coat Polysaccharide Biosynthesis Protein SpsA, Chain A"/>
    <property type="match status" value="1"/>
</dbReference>
<dbReference type="SUPFAM" id="SSF53448">
    <property type="entry name" value="Nucleotide-diphospho-sugar transferases"/>
    <property type="match status" value="1"/>
</dbReference>
<evidence type="ECO:0000313" key="4">
    <source>
        <dbReference type="Proteomes" id="UP000545493"/>
    </source>
</evidence>
<proteinExistence type="predicted"/>
<dbReference type="Pfam" id="PF01128">
    <property type="entry name" value="IspD"/>
    <property type="match status" value="1"/>
</dbReference>
<dbReference type="Proteomes" id="UP000545493">
    <property type="component" value="Unassembled WGS sequence"/>
</dbReference>
<dbReference type="InterPro" id="IPR029044">
    <property type="entry name" value="Nucleotide-diphossugar_trans"/>
</dbReference>
<keyword evidence="4" id="KW-1185">Reference proteome</keyword>
<dbReference type="AlphaFoldDB" id="A0A7X5ULE9"/>
<gene>
    <name evidence="3" type="ORF">FHU38_000489</name>
</gene>